<proteinExistence type="predicted"/>
<organism evidence="1 2">
    <name type="scientific">Alligator mississippiensis</name>
    <name type="common">American alligator</name>
    <dbReference type="NCBI Taxonomy" id="8496"/>
    <lineage>
        <taxon>Eukaryota</taxon>
        <taxon>Metazoa</taxon>
        <taxon>Chordata</taxon>
        <taxon>Craniata</taxon>
        <taxon>Vertebrata</taxon>
        <taxon>Euteleostomi</taxon>
        <taxon>Archelosauria</taxon>
        <taxon>Archosauria</taxon>
        <taxon>Crocodylia</taxon>
        <taxon>Alligatoridae</taxon>
        <taxon>Alligatorinae</taxon>
        <taxon>Alligator</taxon>
    </lineage>
</organism>
<dbReference type="EMBL" id="AKHW03006032">
    <property type="protein sequence ID" value="KYO24668.1"/>
    <property type="molecule type" value="Genomic_DNA"/>
</dbReference>
<accession>A0A151MJF3</accession>
<sequence>MPLLNPRHAAAGMPWAVHDEIRLQMGGHTWVVLGLEITLHLLFFNSVDKTYFWRGLTKEKDQGKYNSIRRKSDLHKYLQMIKPDKQKIHK</sequence>
<reference evidence="1 2" key="1">
    <citation type="journal article" date="2012" name="Genome Biol.">
        <title>Sequencing three crocodilian genomes to illuminate the evolution of archosaurs and amniotes.</title>
        <authorList>
            <person name="St John J.A."/>
            <person name="Braun E.L."/>
            <person name="Isberg S.R."/>
            <person name="Miles L.G."/>
            <person name="Chong A.Y."/>
            <person name="Gongora J."/>
            <person name="Dalzell P."/>
            <person name="Moran C."/>
            <person name="Bed'hom B."/>
            <person name="Abzhanov A."/>
            <person name="Burgess S.C."/>
            <person name="Cooksey A.M."/>
            <person name="Castoe T.A."/>
            <person name="Crawford N.G."/>
            <person name="Densmore L.D."/>
            <person name="Drew J.C."/>
            <person name="Edwards S.V."/>
            <person name="Faircloth B.C."/>
            <person name="Fujita M.K."/>
            <person name="Greenwold M.J."/>
            <person name="Hoffmann F.G."/>
            <person name="Howard J.M."/>
            <person name="Iguchi T."/>
            <person name="Janes D.E."/>
            <person name="Khan S.Y."/>
            <person name="Kohno S."/>
            <person name="de Koning A.J."/>
            <person name="Lance S.L."/>
            <person name="McCarthy F.M."/>
            <person name="McCormack J.E."/>
            <person name="Merchant M.E."/>
            <person name="Peterson D.G."/>
            <person name="Pollock D.D."/>
            <person name="Pourmand N."/>
            <person name="Raney B.J."/>
            <person name="Roessler K.A."/>
            <person name="Sanford J.R."/>
            <person name="Sawyer R.H."/>
            <person name="Schmidt C.J."/>
            <person name="Triplett E.W."/>
            <person name="Tuberville T.D."/>
            <person name="Venegas-Anaya M."/>
            <person name="Howard J.T."/>
            <person name="Jarvis E.D."/>
            <person name="Guillette L.J.Jr."/>
            <person name="Glenn T.C."/>
            <person name="Green R.E."/>
            <person name="Ray D.A."/>
        </authorList>
    </citation>
    <scope>NUCLEOTIDE SEQUENCE [LARGE SCALE GENOMIC DNA]</scope>
    <source>
        <strain evidence="1">KSC_2009_1</strain>
    </source>
</reference>
<evidence type="ECO:0000313" key="1">
    <source>
        <dbReference type="EMBL" id="KYO24668.1"/>
    </source>
</evidence>
<comment type="caution">
    <text evidence="1">The sequence shown here is derived from an EMBL/GenBank/DDBJ whole genome shotgun (WGS) entry which is preliminary data.</text>
</comment>
<dbReference type="AlphaFoldDB" id="A0A151MJF3"/>
<keyword evidence="2" id="KW-1185">Reference proteome</keyword>
<gene>
    <name evidence="1" type="ORF">Y1Q_0017770</name>
</gene>
<protein>
    <submittedName>
        <fullName evidence="1">Uncharacterized protein</fullName>
    </submittedName>
</protein>
<name>A0A151MJF3_ALLMI</name>
<dbReference type="Proteomes" id="UP000050525">
    <property type="component" value="Unassembled WGS sequence"/>
</dbReference>
<evidence type="ECO:0000313" key="2">
    <source>
        <dbReference type="Proteomes" id="UP000050525"/>
    </source>
</evidence>